<dbReference type="PANTHER" id="PTHR11247">
    <property type="entry name" value="PALMITOYL-PROTEIN THIOESTERASE/DOLICHYLDIPHOSPHATASE 1"/>
    <property type="match status" value="1"/>
</dbReference>
<dbReference type="Pfam" id="PF01569">
    <property type="entry name" value="PAP2"/>
    <property type="match status" value="1"/>
</dbReference>
<dbReference type="InterPro" id="IPR039667">
    <property type="entry name" value="Dolichyldiphosphatase_PAP2"/>
</dbReference>
<feature type="transmembrane region" description="Helical" evidence="6">
    <location>
        <begin position="215"/>
        <end position="236"/>
    </location>
</feature>
<comment type="catalytic activity">
    <reaction evidence="6">
        <text>a di-trans,poly-cis-dolichyl diphosphate + H2O = a di-trans,poly-cis-dolichyl phosphate + phosphate + H(+)</text>
        <dbReference type="Rhea" id="RHEA:14385"/>
        <dbReference type="Rhea" id="RHEA-COMP:19498"/>
        <dbReference type="Rhea" id="RHEA-COMP:19506"/>
        <dbReference type="ChEBI" id="CHEBI:15377"/>
        <dbReference type="ChEBI" id="CHEBI:15378"/>
        <dbReference type="ChEBI" id="CHEBI:43474"/>
        <dbReference type="ChEBI" id="CHEBI:57497"/>
        <dbReference type="ChEBI" id="CHEBI:57683"/>
        <dbReference type="EC" id="3.6.1.43"/>
    </reaction>
</comment>
<feature type="transmembrane region" description="Helical" evidence="6">
    <location>
        <begin position="28"/>
        <end position="48"/>
    </location>
</feature>
<comment type="similarity">
    <text evidence="6">Belongs to the dolichyldiphosphatase family.</text>
</comment>
<keyword evidence="3 6" id="KW-0378">Hydrolase</keyword>
<dbReference type="GO" id="GO:0047874">
    <property type="term" value="F:dolichyldiphosphatase activity"/>
    <property type="evidence" value="ECO:0007669"/>
    <property type="project" value="UniProtKB-UniRule"/>
</dbReference>
<evidence type="ECO:0000256" key="1">
    <source>
        <dbReference type="ARBA" id="ARBA00004141"/>
    </source>
</evidence>
<feature type="transmembrane region" description="Helical" evidence="6">
    <location>
        <begin position="101"/>
        <end position="118"/>
    </location>
</feature>
<dbReference type="Gene3D" id="1.20.144.10">
    <property type="entry name" value="Phosphatidic acid phosphatase type 2/haloperoxidase"/>
    <property type="match status" value="1"/>
</dbReference>
<keyword evidence="6" id="KW-0256">Endoplasmic reticulum</keyword>
<feature type="domain" description="Phosphatidic acid phosphatase type 2/haloperoxidase" evidence="7">
    <location>
        <begin position="55"/>
        <end position="230"/>
    </location>
</feature>
<dbReference type="SUPFAM" id="SSF48317">
    <property type="entry name" value="Acid phosphatase/Vanadium-dependent haloperoxidase"/>
    <property type="match status" value="1"/>
</dbReference>
<comment type="function">
    <text evidence="6">Required for efficient N-glycosylation. Necessary for maintaining optimal levels of dolichol-linked oligosaccharides. Hydrolyzes dolichyl pyrophosphate at a very high rate and dolichyl monophosphate at a much lower rate. Does not act on phosphatidate.</text>
</comment>
<comment type="subcellular location">
    <subcellularLocation>
        <location evidence="6">Endoplasmic reticulum membrane</location>
        <topology evidence="6">Multi-pass membrane protein</topology>
    </subcellularLocation>
    <subcellularLocation>
        <location evidence="1">Membrane</location>
        <topology evidence="1">Multi-pass membrane protein</topology>
    </subcellularLocation>
</comment>
<dbReference type="CDD" id="cd03382">
    <property type="entry name" value="PAP2_dolichyldiphosphatase"/>
    <property type="match status" value="1"/>
</dbReference>
<organism evidence="8 9">
    <name type="scientific">Corynascus novoguineensis</name>
    <dbReference type="NCBI Taxonomy" id="1126955"/>
    <lineage>
        <taxon>Eukaryota</taxon>
        <taxon>Fungi</taxon>
        <taxon>Dikarya</taxon>
        <taxon>Ascomycota</taxon>
        <taxon>Pezizomycotina</taxon>
        <taxon>Sordariomycetes</taxon>
        <taxon>Sordariomycetidae</taxon>
        <taxon>Sordariales</taxon>
        <taxon>Chaetomiaceae</taxon>
        <taxon>Corynascus</taxon>
    </lineage>
</organism>
<protein>
    <recommendedName>
        <fullName evidence="6">Dolichyldiphosphatase</fullName>
        <ecNumber evidence="6">3.6.1.43</ecNumber>
    </recommendedName>
</protein>
<keyword evidence="2 6" id="KW-0812">Transmembrane</keyword>
<evidence type="ECO:0000259" key="7">
    <source>
        <dbReference type="SMART" id="SM00014"/>
    </source>
</evidence>
<accession>A0AAN7CY89</accession>
<name>A0AAN7CY89_9PEZI</name>
<comment type="caution">
    <text evidence="8">The sequence shown here is derived from an EMBL/GenBank/DDBJ whole genome shotgun (WGS) entry which is preliminary data.</text>
</comment>
<dbReference type="GO" id="GO:0006487">
    <property type="term" value="P:protein N-linked glycosylation"/>
    <property type="evidence" value="ECO:0007669"/>
    <property type="project" value="UniProtKB-UniRule"/>
</dbReference>
<reference evidence="8" key="2">
    <citation type="submission" date="2023-05" db="EMBL/GenBank/DDBJ databases">
        <authorList>
            <consortium name="Lawrence Berkeley National Laboratory"/>
            <person name="Steindorff A."/>
            <person name="Hensen N."/>
            <person name="Bonometti L."/>
            <person name="Westerberg I."/>
            <person name="Brannstrom I.O."/>
            <person name="Guillou S."/>
            <person name="Cros-Aarteil S."/>
            <person name="Calhoun S."/>
            <person name="Haridas S."/>
            <person name="Kuo A."/>
            <person name="Mondo S."/>
            <person name="Pangilinan J."/>
            <person name="Riley R."/>
            <person name="Labutti K."/>
            <person name="Andreopoulos B."/>
            <person name="Lipzen A."/>
            <person name="Chen C."/>
            <person name="Yanf M."/>
            <person name="Daum C."/>
            <person name="Ng V."/>
            <person name="Clum A."/>
            <person name="Ohm R."/>
            <person name="Martin F."/>
            <person name="Silar P."/>
            <person name="Natvig D."/>
            <person name="Lalanne C."/>
            <person name="Gautier V."/>
            <person name="Ament-Velasquez S.L."/>
            <person name="Kruys A."/>
            <person name="Hutchinson M.I."/>
            <person name="Powell A.J."/>
            <person name="Barry K."/>
            <person name="Miller A.N."/>
            <person name="Grigoriev I.V."/>
            <person name="Debuchy R."/>
            <person name="Gladieux P."/>
            <person name="Thoren M.H."/>
            <person name="Johannesson H."/>
        </authorList>
    </citation>
    <scope>NUCLEOTIDE SEQUENCE</scope>
    <source>
        <strain evidence="8">CBS 359.72</strain>
    </source>
</reference>
<dbReference type="AlphaFoldDB" id="A0AAN7CY89"/>
<dbReference type="SMART" id="SM00014">
    <property type="entry name" value="acidPPc"/>
    <property type="match status" value="1"/>
</dbReference>
<keyword evidence="5 6" id="KW-0472">Membrane</keyword>
<dbReference type="GO" id="GO:0008610">
    <property type="term" value="P:lipid biosynthetic process"/>
    <property type="evidence" value="ECO:0007669"/>
    <property type="project" value="TreeGrafter"/>
</dbReference>
<evidence type="ECO:0000256" key="2">
    <source>
        <dbReference type="ARBA" id="ARBA00022692"/>
    </source>
</evidence>
<dbReference type="EMBL" id="MU857615">
    <property type="protein sequence ID" value="KAK4250266.1"/>
    <property type="molecule type" value="Genomic_DNA"/>
</dbReference>
<dbReference type="GO" id="GO:0005789">
    <property type="term" value="C:endoplasmic reticulum membrane"/>
    <property type="evidence" value="ECO:0007669"/>
    <property type="project" value="UniProtKB-SubCell"/>
</dbReference>
<dbReference type="InterPro" id="IPR000326">
    <property type="entry name" value="PAP2/HPO"/>
</dbReference>
<proteinExistence type="inferred from homology"/>
<reference evidence="8" key="1">
    <citation type="journal article" date="2023" name="Mol. Phylogenet. Evol.">
        <title>Genome-scale phylogeny and comparative genomics of the fungal order Sordariales.</title>
        <authorList>
            <person name="Hensen N."/>
            <person name="Bonometti L."/>
            <person name="Westerberg I."/>
            <person name="Brannstrom I.O."/>
            <person name="Guillou S."/>
            <person name="Cros-Aarteil S."/>
            <person name="Calhoun S."/>
            <person name="Haridas S."/>
            <person name="Kuo A."/>
            <person name="Mondo S."/>
            <person name="Pangilinan J."/>
            <person name="Riley R."/>
            <person name="LaButti K."/>
            <person name="Andreopoulos B."/>
            <person name="Lipzen A."/>
            <person name="Chen C."/>
            <person name="Yan M."/>
            <person name="Daum C."/>
            <person name="Ng V."/>
            <person name="Clum A."/>
            <person name="Steindorff A."/>
            <person name="Ohm R.A."/>
            <person name="Martin F."/>
            <person name="Silar P."/>
            <person name="Natvig D.O."/>
            <person name="Lalanne C."/>
            <person name="Gautier V."/>
            <person name="Ament-Velasquez S.L."/>
            <person name="Kruys A."/>
            <person name="Hutchinson M.I."/>
            <person name="Powell A.J."/>
            <person name="Barry K."/>
            <person name="Miller A.N."/>
            <person name="Grigoriev I.V."/>
            <person name="Debuchy R."/>
            <person name="Gladieux P."/>
            <person name="Hiltunen Thoren M."/>
            <person name="Johannesson H."/>
        </authorList>
    </citation>
    <scope>NUCLEOTIDE SEQUENCE</scope>
    <source>
        <strain evidence="8">CBS 359.72</strain>
    </source>
</reference>
<dbReference type="EC" id="3.6.1.43" evidence="6"/>
<feature type="transmembrane region" description="Helical" evidence="6">
    <location>
        <begin position="187"/>
        <end position="209"/>
    </location>
</feature>
<dbReference type="PANTHER" id="PTHR11247:SF1">
    <property type="entry name" value="DOLICHYLDIPHOSPHATASE 1"/>
    <property type="match status" value="1"/>
</dbReference>
<evidence type="ECO:0000256" key="6">
    <source>
        <dbReference type="RuleBase" id="RU367078"/>
    </source>
</evidence>
<evidence type="ECO:0000256" key="4">
    <source>
        <dbReference type="ARBA" id="ARBA00022989"/>
    </source>
</evidence>
<keyword evidence="9" id="KW-1185">Reference proteome</keyword>
<evidence type="ECO:0000256" key="5">
    <source>
        <dbReference type="ARBA" id="ARBA00023136"/>
    </source>
</evidence>
<evidence type="ECO:0000256" key="3">
    <source>
        <dbReference type="ARBA" id="ARBA00022801"/>
    </source>
</evidence>
<sequence>MADDDITPLASLSLTHVYYNPTDPLSTVSAFLSLLPQALCVVYVTLLWSTREAEVLLMFAGQLACEAVNFVLKRLIKEERPRRLVAAGAVVGKGYGMPSSHAQFAAFWAVAVGLFLCVRHRPRSRLRSSGAGQRVVATGRDGGGGGGAAGEPGLIDVYRAYARGGFAATSRSIEAYSHSHWTLAQRVVVSTGALLVAGLVAWSRVYLGYHSVRQVLAGCAAGAGCAGAWFAVTYLMREMGLVAWALELPPARWFRMRDLVVEEDLCQAGWEKWEEKRLLALEREQEKKKTKDKKGQ</sequence>
<evidence type="ECO:0000313" key="9">
    <source>
        <dbReference type="Proteomes" id="UP001303647"/>
    </source>
</evidence>
<dbReference type="Proteomes" id="UP001303647">
    <property type="component" value="Unassembled WGS sequence"/>
</dbReference>
<keyword evidence="4 6" id="KW-1133">Transmembrane helix</keyword>
<evidence type="ECO:0000313" key="8">
    <source>
        <dbReference type="EMBL" id="KAK4250266.1"/>
    </source>
</evidence>
<comment type="pathway">
    <text evidence="6">Protein modification; protein glycosylation.</text>
</comment>
<gene>
    <name evidence="8" type="ORF">C7999DRAFT_11947</name>
</gene>
<dbReference type="InterPro" id="IPR036938">
    <property type="entry name" value="PAP2/HPO_sf"/>
</dbReference>